<reference evidence="9 10" key="1">
    <citation type="submission" date="2015-07" db="EMBL/GenBank/DDBJ databases">
        <title>Genome analysis of myxobacterium Chondromyces crocatus Cm c5 reveals a high potential for natural compound synthesis and the genetic basis for the loss of fruiting body formation.</title>
        <authorList>
            <person name="Zaburannyi N."/>
            <person name="Bunk B."/>
            <person name="Maier J."/>
            <person name="Overmann J."/>
            <person name="Mueller R."/>
        </authorList>
    </citation>
    <scope>NUCLEOTIDE SEQUENCE [LARGE SCALE GENOMIC DNA]</scope>
    <source>
        <strain evidence="9 10">Cm c5</strain>
    </source>
</reference>
<proteinExistence type="inferred from homology"/>
<dbReference type="AlphaFoldDB" id="A0A0K1EEX5"/>
<evidence type="ECO:0000256" key="2">
    <source>
        <dbReference type="ARBA" id="ARBA00009142"/>
    </source>
</evidence>
<feature type="transmembrane region" description="Helical" evidence="8">
    <location>
        <begin position="72"/>
        <end position="89"/>
    </location>
</feature>
<evidence type="ECO:0000256" key="3">
    <source>
        <dbReference type="ARBA" id="ARBA00022448"/>
    </source>
</evidence>
<keyword evidence="5 8" id="KW-0812">Transmembrane</keyword>
<keyword evidence="3" id="KW-0813">Transport</keyword>
<sequence length="238" mass="23809">MLLWTLLLPSGVLAGALTTVAGVGGGMLLLLVLSLVMSPAEALAITAPALFIGNFHRAYRYWSDVDRRTAKAFALGAVPGSLIGGVLVSSIPSTVLAWLLAGSTALAVARALDLLHFQPPPALLTPAGFGIGAASATSGGAGLLLAPVLMATGLSGTAYVATGAAATTAMHAGRIFAYGASGLVTATTLAASAMLAASLLGGNLLGERARKHLNATRSRRIETTTLVLCVGLALLGLR</sequence>
<evidence type="ECO:0000313" key="9">
    <source>
        <dbReference type="EMBL" id="AKT39242.1"/>
    </source>
</evidence>
<keyword evidence="6 8" id="KW-1133">Transmembrane helix</keyword>
<feature type="transmembrane region" description="Helical" evidence="8">
    <location>
        <begin position="127"/>
        <end position="155"/>
    </location>
</feature>
<comment type="subcellular location">
    <subcellularLocation>
        <location evidence="1 8">Cell membrane</location>
        <topology evidence="1 8">Multi-pass membrane protein</topology>
    </subcellularLocation>
</comment>
<evidence type="ECO:0000256" key="6">
    <source>
        <dbReference type="ARBA" id="ARBA00022989"/>
    </source>
</evidence>
<dbReference type="PANTHER" id="PTHR30269:SF37">
    <property type="entry name" value="MEMBRANE TRANSPORTER PROTEIN"/>
    <property type="match status" value="1"/>
</dbReference>
<dbReference type="GO" id="GO:0005886">
    <property type="term" value="C:plasma membrane"/>
    <property type="evidence" value="ECO:0007669"/>
    <property type="project" value="UniProtKB-SubCell"/>
</dbReference>
<comment type="similarity">
    <text evidence="2 8">Belongs to the 4-toluene sulfonate uptake permease (TSUP) (TC 2.A.102) family.</text>
</comment>
<evidence type="ECO:0000256" key="8">
    <source>
        <dbReference type="RuleBase" id="RU363041"/>
    </source>
</evidence>
<dbReference type="InterPro" id="IPR052017">
    <property type="entry name" value="TSUP"/>
</dbReference>
<evidence type="ECO:0000256" key="4">
    <source>
        <dbReference type="ARBA" id="ARBA00022475"/>
    </source>
</evidence>
<name>A0A0K1EEX5_CHOCO</name>
<dbReference type="RefSeq" id="WP_050431366.1">
    <property type="nucleotide sequence ID" value="NZ_CP012159.1"/>
</dbReference>
<protein>
    <recommendedName>
        <fullName evidence="8">Probable membrane transporter protein</fullName>
    </recommendedName>
</protein>
<keyword evidence="7 8" id="KW-0472">Membrane</keyword>
<evidence type="ECO:0000256" key="1">
    <source>
        <dbReference type="ARBA" id="ARBA00004651"/>
    </source>
</evidence>
<dbReference type="EMBL" id="CP012159">
    <property type="protein sequence ID" value="AKT39242.1"/>
    <property type="molecule type" value="Genomic_DNA"/>
</dbReference>
<dbReference type="Proteomes" id="UP000067626">
    <property type="component" value="Chromosome"/>
</dbReference>
<gene>
    <name evidence="9" type="ORF">CMC5_033900</name>
</gene>
<dbReference type="Pfam" id="PF01925">
    <property type="entry name" value="TauE"/>
    <property type="match status" value="1"/>
</dbReference>
<keyword evidence="4 8" id="KW-1003">Cell membrane</keyword>
<evidence type="ECO:0000256" key="5">
    <source>
        <dbReference type="ARBA" id="ARBA00022692"/>
    </source>
</evidence>
<accession>A0A0K1EEX5</accession>
<dbReference type="KEGG" id="ccro:CMC5_033900"/>
<feature type="transmembrane region" description="Helical" evidence="8">
    <location>
        <begin position="175"/>
        <end position="200"/>
    </location>
</feature>
<keyword evidence="10" id="KW-1185">Reference proteome</keyword>
<evidence type="ECO:0000256" key="7">
    <source>
        <dbReference type="ARBA" id="ARBA00023136"/>
    </source>
</evidence>
<evidence type="ECO:0000313" key="10">
    <source>
        <dbReference type="Proteomes" id="UP000067626"/>
    </source>
</evidence>
<dbReference type="InterPro" id="IPR002781">
    <property type="entry name" value="TM_pro_TauE-like"/>
</dbReference>
<organism evidence="9 10">
    <name type="scientific">Chondromyces crocatus</name>
    <dbReference type="NCBI Taxonomy" id="52"/>
    <lineage>
        <taxon>Bacteria</taxon>
        <taxon>Pseudomonadati</taxon>
        <taxon>Myxococcota</taxon>
        <taxon>Polyangia</taxon>
        <taxon>Polyangiales</taxon>
        <taxon>Polyangiaceae</taxon>
        <taxon>Chondromyces</taxon>
    </lineage>
</organism>
<feature type="transmembrane region" description="Helical" evidence="8">
    <location>
        <begin position="28"/>
        <end position="51"/>
    </location>
</feature>
<dbReference type="PANTHER" id="PTHR30269">
    <property type="entry name" value="TRANSMEMBRANE PROTEIN YFCA"/>
    <property type="match status" value="1"/>
</dbReference>
<dbReference type="STRING" id="52.CMC5_033900"/>